<name>A0A1H9XDL0_9PSEU</name>
<dbReference type="AlphaFoldDB" id="A0A1H9XDL0"/>
<evidence type="ECO:0000313" key="14">
    <source>
        <dbReference type="Proteomes" id="UP000199503"/>
    </source>
</evidence>
<sequence>MAHADPDALTLLALGEPAPDRSTEDHLRTCAYCRSEVEALREVVSLGREARAELDLPAPPDAVWNRIAAETGQEAIAPVVPLRRPPRRWRAFLAVAAVAAVVGASGAIVVERAMRTAPAVTEQLVAQTDLVRLGTAPDTARGTAQVVRTDGRTVLRVSVDGMPAPEGLYQVWLYDGAAVMIPLGVLTGGQADMPIPAGVDLRTFGVVDVSAQRLGQQEHGVSMLQGNLS</sequence>
<keyword evidence="14" id="KW-1185">Reference proteome</keyword>
<dbReference type="RefSeq" id="WP_089927867.1">
    <property type="nucleotide sequence ID" value="NZ_FOFV01000033.1"/>
</dbReference>
<evidence type="ECO:0000313" key="13">
    <source>
        <dbReference type="EMBL" id="SES44270.1"/>
    </source>
</evidence>
<organism evidence="13 14">
    <name type="scientific">Lentzea albida</name>
    <dbReference type="NCBI Taxonomy" id="65499"/>
    <lineage>
        <taxon>Bacteria</taxon>
        <taxon>Bacillati</taxon>
        <taxon>Actinomycetota</taxon>
        <taxon>Actinomycetes</taxon>
        <taxon>Pseudonocardiales</taxon>
        <taxon>Pseudonocardiaceae</taxon>
        <taxon>Lentzea</taxon>
    </lineage>
</organism>
<keyword evidence="4 11" id="KW-0812">Transmembrane</keyword>
<dbReference type="InterPro" id="IPR041916">
    <property type="entry name" value="Anti_sigma_zinc_sf"/>
</dbReference>
<proteinExistence type="predicted"/>
<dbReference type="GO" id="GO:0005886">
    <property type="term" value="C:plasma membrane"/>
    <property type="evidence" value="ECO:0007669"/>
    <property type="project" value="UniProtKB-SubCell"/>
</dbReference>
<dbReference type="InterPro" id="IPR018764">
    <property type="entry name" value="RskA_C"/>
</dbReference>
<evidence type="ECO:0000256" key="5">
    <source>
        <dbReference type="ARBA" id="ARBA00022989"/>
    </source>
</evidence>
<dbReference type="PANTHER" id="PTHR37461:SF1">
    <property type="entry name" value="ANTI-SIGMA-K FACTOR RSKA"/>
    <property type="match status" value="1"/>
</dbReference>
<dbReference type="OrthoDB" id="4328740at2"/>
<evidence type="ECO:0000256" key="11">
    <source>
        <dbReference type="SAM" id="Phobius"/>
    </source>
</evidence>
<dbReference type="Pfam" id="PF10099">
    <property type="entry name" value="RskA_C"/>
    <property type="match status" value="1"/>
</dbReference>
<dbReference type="GO" id="GO:0006417">
    <property type="term" value="P:regulation of translation"/>
    <property type="evidence" value="ECO:0007669"/>
    <property type="project" value="TreeGrafter"/>
</dbReference>
<evidence type="ECO:0000256" key="6">
    <source>
        <dbReference type="ARBA" id="ARBA00023015"/>
    </source>
</evidence>
<gene>
    <name evidence="13" type="ORF">SAMN04488000_1334</name>
</gene>
<dbReference type="InterPro" id="IPR051474">
    <property type="entry name" value="Anti-sigma-K/W_factor"/>
</dbReference>
<evidence type="ECO:0000256" key="3">
    <source>
        <dbReference type="ARBA" id="ARBA00022475"/>
    </source>
</evidence>
<accession>A0A1H9XDL0</accession>
<evidence type="ECO:0000256" key="10">
    <source>
        <dbReference type="ARBA" id="ARBA00030803"/>
    </source>
</evidence>
<keyword evidence="5 11" id="KW-1133">Transmembrane helix</keyword>
<feature type="transmembrane region" description="Helical" evidence="11">
    <location>
        <begin position="91"/>
        <end position="110"/>
    </location>
</feature>
<evidence type="ECO:0000256" key="8">
    <source>
        <dbReference type="ARBA" id="ARBA00023163"/>
    </source>
</evidence>
<evidence type="ECO:0000256" key="2">
    <source>
        <dbReference type="ARBA" id="ARBA00004236"/>
    </source>
</evidence>
<dbReference type="PANTHER" id="PTHR37461">
    <property type="entry name" value="ANTI-SIGMA-K FACTOR RSKA"/>
    <property type="match status" value="1"/>
</dbReference>
<evidence type="ECO:0000256" key="1">
    <source>
        <dbReference type="ARBA" id="ARBA00004167"/>
    </source>
</evidence>
<comment type="subcellular location">
    <subcellularLocation>
        <location evidence="2">Cell membrane</location>
    </subcellularLocation>
    <subcellularLocation>
        <location evidence="1">Membrane</location>
        <topology evidence="1">Single-pass membrane protein</topology>
    </subcellularLocation>
</comment>
<keyword evidence="8" id="KW-0804">Transcription</keyword>
<keyword evidence="7 11" id="KW-0472">Membrane</keyword>
<evidence type="ECO:0000256" key="7">
    <source>
        <dbReference type="ARBA" id="ARBA00023136"/>
    </source>
</evidence>
<keyword evidence="6" id="KW-0805">Transcription regulation</keyword>
<dbReference type="GO" id="GO:0016989">
    <property type="term" value="F:sigma factor antagonist activity"/>
    <property type="evidence" value="ECO:0007669"/>
    <property type="project" value="TreeGrafter"/>
</dbReference>
<dbReference type="EMBL" id="FOFV01000033">
    <property type="protein sequence ID" value="SES44270.1"/>
    <property type="molecule type" value="Genomic_DNA"/>
</dbReference>
<evidence type="ECO:0000259" key="12">
    <source>
        <dbReference type="Pfam" id="PF10099"/>
    </source>
</evidence>
<keyword evidence="3" id="KW-1003">Cell membrane</keyword>
<reference evidence="14" key="1">
    <citation type="submission" date="2016-10" db="EMBL/GenBank/DDBJ databases">
        <authorList>
            <person name="Varghese N."/>
            <person name="Submissions S."/>
        </authorList>
    </citation>
    <scope>NUCLEOTIDE SEQUENCE [LARGE SCALE GENOMIC DNA]</scope>
    <source>
        <strain evidence="14">DSM 44437</strain>
    </source>
</reference>
<protein>
    <recommendedName>
        <fullName evidence="10">Regulator of SigK</fullName>
    </recommendedName>
    <alternativeName>
        <fullName evidence="9">Sigma-K anti-sigma factor RskA</fullName>
    </alternativeName>
</protein>
<dbReference type="Gene3D" id="1.10.10.1320">
    <property type="entry name" value="Anti-sigma factor, zinc-finger domain"/>
    <property type="match status" value="1"/>
</dbReference>
<evidence type="ECO:0000256" key="4">
    <source>
        <dbReference type="ARBA" id="ARBA00022692"/>
    </source>
</evidence>
<evidence type="ECO:0000256" key="9">
    <source>
        <dbReference type="ARBA" id="ARBA00029829"/>
    </source>
</evidence>
<feature type="domain" description="Anti-sigma K factor RskA C-terminal" evidence="12">
    <location>
        <begin position="94"/>
        <end position="215"/>
    </location>
</feature>
<dbReference type="STRING" id="65499.SAMN04488000_1334"/>
<dbReference type="Proteomes" id="UP000199503">
    <property type="component" value="Unassembled WGS sequence"/>
</dbReference>